<dbReference type="InterPro" id="IPR000014">
    <property type="entry name" value="PAS"/>
</dbReference>
<dbReference type="InterPro" id="IPR043128">
    <property type="entry name" value="Rev_trsase/Diguanyl_cyclase"/>
</dbReference>
<comment type="caution">
    <text evidence="6">The sequence shown here is derived from an EMBL/GenBank/DDBJ whole genome shotgun (WGS) entry which is preliminary data.</text>
</comment>
<feature type="transmembrane region" description="Helical" evidence="2">
    <location>
        <begin position="18"/>
        <end position="38"/>
    </location>
</feature>
<keyword evidence="2" id="KW-0472">Membrane</keyword>
<dbReference type="NCBIfam" id="TIGR00229">
    <property type="entry name" value="sensory_box"/>
    <property type="match status" value="2"/>
</dbReference>
<keyword evidence="2" id="KW-1133">Transmembrane helix</keyword>
<dbReference type="InterPro" id="IPR035965">
    <property type="entry name" value="PAS-like_dom_sf"/>
</dbReference>
<dbReference type="Pfam" id="PF00990">
    <property type="entry name" value="GGDEF"/>
    <property type="match status" value="1"/>
</dbReference>
<protein>
    <recommendedName>
        <fullName evidence="8">Diguanylate cyclase</fullName>
    </recommendedName>
</protein>
<organism evidence="6 7">
    <name type="scientific">Oceanospirillum linum</name>
    <dbReference type="NCBI Taxonomy" id="966"/>
    <lineage>
        <taxon>Bacteria</taxon>
        <taxon>Pseudomonadati</taxon>
        <taxon>Pseudomonadota</taxon>
        <taxon>Gammaproteobacteria</taxon>
        <taxon>Oceanospirillales</taxon>
        <taxon>Oceanospirillaceae</taxon>
        <taxon>Oceanospirillum</taxon>
    </lineage>
</organism>
<dbReference type="SMART" id="SM00091">
    <property type="entry name" value="PAS"/>
    <property type="match status" value="2"/>
</dbReference>
<dbReference type="Pfam" id="PF13185">
    <property type="entry name" value="GAF_2"/>
    <property type="match status" value="1"/>
</dbReference>
<dbReference type="PANTHER" id="PTHR44757:SF2">
    <property type="entry name" value="BIOFILM ARCHITECTURE MAINTENANCE PROTEIN MBAA"/>
    <property type="match status" value="1"/>
</dbReference>
<dbReference type="SMART" id="SM00267">
    <property type="entry name" value="GGDEF"/>
    <property type="match status" value="1"/>
</dbReference>
<dbReference type="Gene3D" id="3.30.450.20">
    <property type="entry name" value="PAS domain"/>
    <property type="match status" value="2"/>
</dbReference>
<dbReference type="SUPFAM" id="SSF55073">
    <property type="entry name" value="Nucleotide cyclase"/>
    <property type="match status" value="1"/>
</dbReference>
<dbReference type="RefSeq" id="WP_078319441.1">
    <property type="nucleotide sequence ID" value="NZ_FXTS01000003.1"/>
</dbReference>
<evidence type="ECO:0000259" key="3">
    <source>
        <dbReference type="PROSITE" id="PS50112"/>
    </source>
</evidence>
<name>A0A1T1HB66_OCELI</name>
<dbReference type="Pfam" id="PF08448">
    <property type="entry name" value="PAS_4"/>
    <property type="match status" value="1"/>
</dbReference>
<dbReference type="Gene3D" id="3.30.450.40">
    <property type="match status" value="1"/>
</dbReference>
<dbReference type="SMART" id="SM00086">
    <property type="entry name" value="PAC"/>
    <property type="match status" value="1"/>
</dbReference>
<dbReference type="InterPro" id="IPR000700">
    <property type="entry name" value="PAS-assoc_C"/>
</dbReference>
<evidence type="ECO:0000256" key="1">
    <source>
        <dbReference type="ARBA" id="ARBA00001946"/>
    </source>
</evidence>
<dbReference type="InterPro" id="IPR000160">
    <property type="entry name" value="GGDEF_dom"/>
</dbReference>
<accession>A0A1T1HB66</accession>
<dbReference type="CDD" id="cd00130">
    <property type="entry name" value="PAS"/>
    <property type="match status" value="2"/>
</dbReference>
<evidence type="ECO:0000259" key="4">
    <source>
        <dbReference type="PROSITE" id="PS50113"/>
    </source>
</evidence>
<dbReference type="NCBIfam" id="TIGR00254">
    <property type="entry name" value="GGDEF"/>
    <property type="match status" value="1"/>
</dbReference>
<dbReference type="SMART" id="SM00065">
    <property type="entry name" value="GAF"/>
    <property type="match status" value="1"/>
</dbReference>
<evidence type="ECO:0000313" key="7">
    <source>
        <dbReference type="Proteomes" id="UP000190064"/>
    </source>
</evidence>
<dbReference type="Pfam" id="PF13426">
    <property type="entry name" value="PAS_9"/>
    <property type="match status" value="1"/>
</dbReference>
<reference evidence="6" key="1">
    <citation type="submission" date="2017-02" db="EMBL/GenBank/DDBJ databases">
        <title>Draft Genome Sequence of the Salt Water Bacterium Oceanospirillum linum ATCC 11336.</title>
        <authorList>
            <person name="Trachtenberg A.M."/>
            <person name="Carney J.G."/>
            <person name="Linnane J.D."/>
            <person name="Rheaume B.A."/>
            <person name="Pitts N.L."/>
            <person name="Mykles D.L."/>
            <person name="Maclea K.S."/>
        </authorList>
    </citation>
    <scope>NUCLEOTIDE SEQUENCE [LARGE SCALE GENOMIC DNA]</scope>
    <source>
        <strain evidence="6">ATCC 11336</strain>
    </source>
</reference>
<dbReference type="SUPFAM" id="SSF55785">
    <property type="entry name" value="PYP-like sensor domain (PAS domain)"/>
    <property type="match status" value="2"/>
</dbReference>
<evidence type="ECO:0000259" key="5">
    <source>
        <dbReference type="PROSITE" id="PS50887"/>
    </source>
</evidence>
<dbReference type="AlphaFoldDB" id="A0A1T1HB66"/>
<keyword evidence="7" id="KW-1185">Reference proteome</keyword>
<evidence type="ECO:0000256" key="2">
    <source>
        <dbReference type="SAM" id="Phobius"/>
    </source>
</evidence>
<dbReference type="EMBL" id="MTSD02000003">
    <property type="protein sequence ID" value="OOV87089.1"/>
    <property type="molecule type" value="Genomic_DNA"/>
</dbReference>
<feature type="domain" description="PAC" evidence="4">
    <location>
        <begin position="426"/>
        <end position="478"/>
    </location>
</feature>
<dbReference type="GO" id="GO:0003824">
    <property type="term" value="F:catalytic activity"/>
    <property type="evidence" value="ECO:0007669"/>
    <property type="project" value="UniProtKB-ARBA"/>
</dbReference>
<feature type="domain" description="PAS" evidence="3">
    <location>
        <begin position="64"/>
        <end position="109"/>
    </location>
</feature>
<dbReference type="InterPro" id="IPR029787">
    <property type="entry name" value="Nucleotide_cyclase"/>
</dbReference>
<dbReference type="PROSITE" id="PS50887">
    <property type="entry name" value="GGDEF"/>
    <property type="match status" value="1"/>
</dbReference>
<dbReference type="CDD" id="cd01949">
    <property type="entry name" value="GGDEF"/>
    <property type="match status" value="1"/>
</dbReference>
<feature type="domain" description="PAS" evidence="3">
    <location>
        <begin position="353"/>
        <end position="423"/>
    </location>
</feature>
<proteinExistence type="predicted"/>
<dbReference type="InterPro" id="IPR013656">
    <property type="entry name" value="PAS_4"/>
</dbReference>
<dbReference type="SUPFAM" id="SSF55781">
    <property type="entry name" value="GAF domain-like"/>
    <property type="match status" value="1"/>
</dbReference>
<sequence>MNISGFIASPGTFGGNSLLLGGLVLTSILCVVLTVQLWRLQQFKQKHLTQLRLKEDECQSLSESHQVLRNLMDHLPLLIAAKDQHGCYIECNQSYLDFLGLSRNEVIGKHARDLFADKETYLSMEQQDEQVRLSNARHSQSRWLTGVSGESHLIETLKLPLLDCCDRFGGVLTISEDITSDNRMQQIDTHRNMVLEKLAEGSPLSDIFSELVTFTETLYPGIYCSVLLVDELSNTLQLGAAPSLPGFYNKAVSGLSIGEGAGSCGTAAYTGRPVIVRDIRKHPYWAGFADLASRAGLAACWSMPIKNRQGKVLGTFAVYYSSPSEPTRDQMELMMVNAHLGAIAIEAAKMDEQLSQLSQAVEHSASFVMITDSDQQIDYVNHSLIEATGYRASQLKGQHVGLLSTDDEEPELQNNIRDTVQAGDVWHGERRIKGCNGKSFWVMSSVAPIRNGENAVTHLVYVSEDITALKQEQERMERLAFYDALTGLANRRLFKDRLDIALKQAQRQQQSLALMYLDLDHFKSVNDDHGHEVGDELLKEVAVRLQSTLRESDVIARIGGDEFNIILPDIAGYEAAEWVADKVLQAVIVPVVIHGVTLNISASIGLTIYPDDGIDAKQLIKNADVAMYRSKAQGRNCRLRYIG</sequence>
<evidence type="ECO:0008006" key="8">
    <source>
        <dbReference type="Google" id="ProtNLM"/>
    </source>
</evidence>
<dbReference type="PROSITE" id="PS50113">
    <property type="entry name" value="PAC"/>
    <property type="match status" value="1"/>
</dbReference>
<feature type="domain" description="GGDEF" evidence="5">
    <location>
        <begin position="510"/>
        <end position="643"/>
    </location>
</feature>
<evidence type="ECO:0000313" key="6">
    <source>
        <dbReference type="EMBL" id="OOV87089.1"/>
    </source>
</evidence>
<dbReference type="InterPro" id="IPR052155">
    <property type="entry name" value="Biofilm_reg_signaling"/>
</dbReference>
<dbReference type="PANTHER" id="PTHR44757">
    <property type="entry name" value="DIGUANYLATE CYCLASE DGCP"/>
    <property type="match status" value="1"/>
</dbReference>
<dbReference type="InterPro" id="IPR003018">
    <property type="entry name" value="GAF"/>
</dbReference>
<dbReference type="Proteomes" id="UP000190064">
    <property type="component" value="Unassembled WGS sequence"/>
</dbReference>
<dbReference type="FunFam" id="3.30.70.270:FF:000001">
    <property type="entry name" value="Diguanylate cyclase domain protein"/>
    <property type="match status" value="1"/>
</dbReference>
<comment type="cofactor">
    <cofactor evidence="1">
        <name>Mg(2+)</name>
        <dbReference type="ChEBI" id="CHEBI:18420"/>
    </cofactor>
</comment>
<gene>
    <name evidence="6" type="ORF">BTA35_0208775</name>
</gene>
<keyword evidence="2" id="KW-0812">Transmembrane</keyword>
<dbReference type="InterPro" id="IPR001610">
    <property type="entry name" value="PAC"/>
</dbReference>
<dbReference type="STRING" id="966.BTA35_0208775"/>
<dbReference type="PROSITE" id="PS50112">
    <property type="entry name" value="PAS"/>
    <property type="match status" value="2"/>
</dbReference>
<dbReference type="Gene3D" id="3.30.70.270">
    <property type="match status" value="1"/>
</dbReference>
<dbReference type="InterPro" id="IPR029016">
    <property type="entry name" value="GAF-like_dom_sf"/>
</dbReference>